<evidence type="ECO:0000313" key="2">
    <source>
        <dbReference type="EMBL" id="DBA03861.1"/>
    </source>
</evidence>
<sequence>MAHSDADTPPPSTRRGPRLKKPPSATNLHAAAAAAPPSRRDVPSHSHSHLLIPQHDPVPEMRLEKGKRKRMKKTRDDEDWMPAPPPPAPSTAAAYHRPGSAPAHSNTNAPGGLNATMMMEDVAMMHGGSGSGSGRHDTSPRQHQQMFTPALPTHVYDPTAASGSVFEEHPPVPIQSFAESERTKRQKNGVNGGGRSSSGSGASGGGGGNGQGPTSVLDLFFTDAKSKLPYPTQLITPTNERSLKRKRRQDRDGRRSRQRGGDTASDEAAFEYDMLRFGVDSVKLVPQGLVDRVDGKMSRDFIARVIVGHVDSWTRRSGFGNNFLQEITTLLTAYYPCSYPTILDEVLVAFIFRRPEFTETLLRPMVDKMLKTGDSATSARYPVIEAFARKCALETAGGSERQRHHFACLTVLRYLVERNIDKFVLSPWIVLCALECSDAVLTDLWCALLDACVGSPVARTPQCGGPDLQWHVFDPMQHVYELIREEKSCLKAGVNARLSAALLRRVLLASDHQTLVDADFVRVALEQFVTNCDRRTSSQLFQEWRVQAGQGKSKEVAAKWVAFLRPFAHVLGKLPAHRSRWLVSHVLHYLLTAVAEPEELVHALIRDYGTLMFKEGSEAPDDTAEVNGNKEHTDAVVSARIGADVVAENTVYLLEEIHEQDKAVVVVDGWRSVWIEDATKGHLSWNCVQAMVLVIATKDVDALCGSALAGKFGALVQDVCSARFSRREELESGRASGIREAVRVLLPSTRPLAGKLLFEVLSAVCACPSKSAPTGGASDMTLGNALLYCLTESSRGALSANEKAIVQKPVVEYNTTHRLTSGTDMQVLRALGELVS</sequence>
<gene>
    <name evidence="2" type="ORF">N0F65_004551</name>
</gene>
<dbReference type="EMBL" id="DAKRPA010000014">
    <property type="protein sequence ID" value="DBA03861.1"/>
    <property type="molecule type" value="Genomic_DNA"/>
</dbReference>
<proteinExistence type="predicted"/>
<evidence type="ECO:0000313" key="3">
    <source>
        <dbReference type="Proteomes" id="UP001146120"/>
    </source>
</evidence>
<reference evidence="2" key="1">
    <citation type="submission" date="2022-11" db="EMBL/GenBank/DDBJ databases">
        <authorList>
            <person name="Morgan W.R."/>
            <person name="Tartar A."/>
        </authorList>
    </citation>
    <scope>NUCLEOTIDE SEQUENCE</scope>
    <source>
        <strain evidence="2">ARSEF 373</strain>
    </source>
</reference>
<dbReference type="AlphaFoldDB" id="A0AAV2ZC50"/>
<keyword evidence="3" id="KW-1185">Reference proteome</keyword>
<reference evidence="2" key="2">
    <citation type="journal article" date="2023" name="Microbiol Resour">
        <title>Decontamination and Annotation of the Draft Genome Sequence of the Oomycete Lagenidium giganteum ARSEF 373.</title>
        <authorList>
            <person name="Morgan W.R."/>
            <person name="Tartar A."/>
        </authorList>
    </citation>
    <scope>NUCLEOTIDE SEQUENCE</scope>
    <source>
        <strain evidence="2">ARSEF 373</strain>
    </source>
</reference>
<protein>
    <submittedName>
        <fullName evidence="2">Uncharacterized protein</fullName>
    </submittedName>
</protein>
<accession>A0AAV2ZC50</accession>
<name>A0AAV2ZC50_9STRA</name>
<dbReference type="Proteomes" id="UP001146120">
    <property type="component" value="Unassembled WGS sequence"/>
</dbReference>
<feature type="compositionally biased region" description="Gly residues" evidence="1">
    <location>
        <begin position="190"/>
        <end position="211"/>
    </location>
</feature>
<feature type="region of interest" description="Disordered" evidence="1">
    <location>
        <begin position="174"/>
        <end position="216"/>
    </location>
</feature>
<comment type="caution">
    <text evidence="2">The sequence shown here is derived from an EMBL/GenBank/DDBJ whole genome shotgun (WGS) entry which is preliminary data.</text>
</comment>
<organism evidence="2 3">
    <name type="scientific">Lagenidium giganteum</name>
    <dbReference type="NCBI Taxonomy" id="4803"/>
    <lineage>
        <taxon>Eukaryota</taxon>
        <taxon>Sar</taxon>
        <taxon>Stramenopiles</taxon>
        <taxon>Oomycota</taxon>
        <taxon>Peronosporomycetes</taxon>
        <taxon>Pythiales</taxon>
        <taxon>Pythiaceae</taxon>
    </lineage>
</organism>
<evidence type="ECO:0000256" key="1">
    <source>
        <dbReference type="SAM" id="MobiDB-lite"/>
    </source>
</evidence>
<feature type="region of interest" description="Disordered" evidence="1">
    <location>
        <begin position="230"/>
        <end position="265"/>
    </location>
</feature>
<feature type="region of interest" description="Disordered" evidence="1">
    <location>
        <begin position="1"/>
        <end position="113"/>
    </location>
</feature>